<reference evidence="1 2" key="1">
    <citation type="journal article" date="2016" name="Mol. Biol. Evol.">
        <title>Comparative Genomics of Early-Diverging Mushroom-Forming Fungi Provides Insights into the Origins of Lignocellulose Decay Capabilities.</title>
        <authorList>
            <person name="Nagy L.G."/>
            <person name="Riley R."/>
            <person name="Tritt A."/>
            <person name="Adam C."/>
            <person name="Daum C."/>
            <person name="Floudas D."/>
            <person name="Sun H."/>
            <person name="Yadav J.S."/>
            <person name="Pangilinan J."/>
            <person name="Larsson K.H."/>
            <person name="Matsuura K."/>
            <person name="Barry K."/>
            <person name="Labutti K."/>
            <person name="Kuo R."/>
            <person name="Ohm R.A."/>
            <person name="Bhattacharya S.S."/>
            <person name="Shirouzu T."/>
            <person name="Yoshinaga Y."/>
            <person name="Martin F.M."/>
            <person name="Grigoriev I.V."/>
            <person name="Hibbett D.S."/>
        </authorList>
    </citation>
    <scope>NUCLEOTIDE SEQUENCE [LARGE SCALE GENOMIC DNA]</scope>
    <source>
        <strain evidence="1 2">HHB12733</strain>
    </source>
</reference>
<accession>A0A165G5Z8</accession>
<keyword evidence="2" id="KW-1185">Reference proteome</keyword>
<proteinExistence type="predicted"/>
<sequence>MPRLGDFEAWVEVDGERLEEYPMVESGAKELAVQCWITSEEGKNFVVYLKDHKAARAIKAVAHVGTLGEQPHHRRPRWHTRSSYIRDSDIGHRGHALSVCQSNPYRG</sequence>
<organism evidence="1 2">
    <name type="scientific">Calocera cornea HHB12733</name>
    <dbReference type="NCBI Taxonomy" id="1353952"/>
    <lineage>
        <taxon>Eukaryota</taxon>
        <taxon>Fungi</taxon>
        <taxon>Dikarya</taxon>
        <taxon>Basidiomycota</taxon>
        <taxon>Agaricomycotina</taxon>
        <taxon>Dacrymycetes</taxon>
        <taxon>Dacrymycetales</taxon>
        <taxon>Dacrymycetaceae</taxon>
        <taxon>Calocera</taxon>
    </lineage>
</organism>
<dbReference type="Proteomes" id="UP000076842">
    <property type="component" value="Unassembled WGS sequence"/>
</dbReference>
<protein>
    <submittedName>
        <fullName evidence="1">Uncharacterized protein</fullName>
    </submittedName>
</protein>
<dbReference type="EMBL" id="KV423960">
    <property type="protein sequence ID" value="KZT57642.1"/>
    <property type="molecule type" value="Genomic_DNA"/>
</dbReference>
<evidence type="ECO:0000313" key="2">
    <source>
        <dbReference type="Proteomes" id="UP000076842"/>
    </source>
</evidence>
<evidence type="ECO:0000313" key="1">
    <source>
        <dbReference type="EMBL" id="KZT57642.1"/>
    </source>
</evidence>
<name>A0A165G5Z8_9BASI</name>
<dbReference type="AlphaFoldDB" id="A0A165G5Z8"/>
<dbReference type="STRING" id="1353952.A0A165G5Z8"/>
<gene>
    <name evidence="1" type="ORF">CALCODRAFT_272263</name>
</gene>
<dbReference type="OrthoDB" id="3364132at2759"/>
<dbReference type="InParanoid" id="A0A165G5Z8"/>